<keyword evidence="11" id="KW-1185">Reference proteome</keyword>
<dbReference type="PANTHER" id="PTHR42872:SF6">
    <property type="entry name" value="PROTEIN-GLUTAMATE METHYLESTERASE_PROTEIN-GLUTAMINE GLUTAMINASE"/>
    <property type="match status" value="1"/>
</dbReference>
<evidence type="ECO:0008006" key="12">
    <source>
        <dbReference type="Google" id="ProtNLM"/>
    </source>
</evidence>
<dbReference type="InterPro" id="IPR035909">
    <property type="entry name" value="CheB_C"/>
</dbReference>
<dbReference type="GO" id="GO:0032259">
    <property type="term" value="P:methylation"/>
    <property type="evidence" value="ECO:0007669"/>
    <property type="project" value="UniProtKB-KW"/>
</dbReference>
<keyword evidence="2" id="KW-0489">Methyltransferase</keyword>
<dbReference type="SUPFAM" id="SSF47757">
    <property type="entry name" value="Chemotaxis receptor methyltransferase CheR, N-terminal domain"/>
    <property type="match status" value="1"/>
</dbReference>
<dbReference type="InterPro" id="IPR000673">
    <property type="entry name" value="Sig_transdc_resp-reg_Me-estase"/>
</dbReference>
<dbReference type="Pfam" id="PF01339">
    <property type="entry name" value="CheB_methylest"/>
    <property type="match status" value="1"/>
</dbReference>
<keyword evidence="3" id="KW-0808">Transferase</keyword>
<organism evidence="10 11">
    <name type="scientific">Adhaeribacter arboris</name>
    <dbReference type="NCBI Taxonomy" id="2072846"/>
    <lineage>
        <taxon>Bacteria</taxon>
        <taxon>Pseudomonadati</taxon>
        <taxon>Bacteroidota</taxon>
        <taxon>Cytophagia</taxon>
        <taxon>Cytophagales</taxon>
        <taxon>Hymenobacteraceae</taxon>
        <taxon>Adhaeribacter</taxon>
    </lineage>
</organism>
<evidence type="ECO:0000313" key="11">
    <source>
        <dbReference type="Proteomes" id="UP000240357"/>
    </source>
</evidence>
<dbReference type="EMBL" id="PYFT01000002">
    <property type="protein sequence ID" value="PSR51984.1"/>
    <property type="molecule type" value="Genomic_DNA"/>
</dbReference>
<feature type="domain" description="CheB-type methylesterase" evidence="8">
    <location>
        <begin position="14"/>
        <end position="202"/>
    </location>
</feature>
<dbReference type="PROSITE" id="PS50123">
    <property type="entry name" value="CHER"/>
    <property type="match status" value="1"/>
</dbReference>
<dbReference type="GO" id="GO:0008983">
    <property type="term" value="F:protein-glutamate O-methyltransferase activity"/>
    <property type="evidence" value="ECO:0007669"/>
    <property type="project" value="UniProtKB-EC"/>
</dbReference>
<keyword evidence="4" id="KW-0949">S-adenosyl-L-methionine</keyword>
<comment type="caution">
    <text evidence="7">Lacks conserved residue(s) required for the propagation of feature annotation.</text>
</comment>
<dbReference type="GO" id="GO:0006935">
    <property type="term" value="P:chemotaxis"/>
    <property type="evidence" value="ECO:0007669"/>
    <property type="project" value="InterPro"/>
</dbReference>
<protein>
    <recommendedName>
        <fullName evidence="12">Protein-glutamate O-methyltransferase</fullName>
    </recommendedName>
</protein>
<sequence length="341" mass="38621">MGSNKFYDFLTEKPHDFLIVGLGASAGGVQALREFFAHVPEDSRMAYVVILHLSPDHDSQLAEVLQAVTTIPVAQVREKVEIKPDHIYVVPPNQHLIIEEGFIAPSVNLHLEERRAPVDIFFRNLADSHGPRAVSVILSGTGANGSMGLKRVKERGGAAYVQNPREAEFNEMPRNAIATELIDDVLPVAEIPARIVAYRDSLGTVEIALVAEQRPEQHQQALREIFAQLRLRTGHDFSNYKRATLLRRIERRINVRDLPDLPSYAAFLQQNIEESQALLKDLLISVTNFFRDKKPFAALEQDILPVIFQDKRSEDEIRIWVAGCATGKKLIRWPCWWRKEP</sequence>
<feature type="domain" description="CheR-type methyltransferase" evidence="9">
    <location>
        <begin position="210"/>
        <end position="329"/>
    </location>
</feature>
<dbReference type="InterPro" id="IPR022642">
    <property type="entry name" value="CheR_C"/>
</dbReference>
<reference evidence="10 11" key="1">
    <citation type="submission" date="2018-03" db="EMBL/GenBank/DDBJ databases">
        <title>Adhaeribacter sp. HMF7605 Genome sequencing and assembly.</title>
        <authorList>
            <person name="Kang H."/>
            <person name="Kang J."/>
            <person name="Cha I."/>
            <person name="Kim H."/>
            <person name="Joh K."/>
        </authorList>
    </citation>
    <scope>NUCLEOTIDE SEQUENCE [LARGE SCALE GENOMIC DNA]</scope>
    <source>
        <strain evidence="10 11">HMF7605</strain>
    </source>
</reference>
<name>A0A2T2Y8Z5_9BACT</name>
<evidence type="ECO:0000256" key="1">
    <source>
        <dbReference type="ARBA" id="ARBA00001541"/>
    </source>
</evidence>
<dbReference type="PANTHER" id="PTHR42872">
    <property type="entry name" value="PROTEIN-GLUTAMATE METHYLESTERASE/PROTEIN-GLUTAMINE GLUTAMINASE"/>
    <property type="match status" value="1"/>
</dbReference>
<dbReference type="InterPro" id="IPR029063">
    <property type="entry name" value="SAM-dependent_MTases_sf"/>
</dbReference>
<evidence type="ECO:0000256" key="4">
    <source>
        <dbReference type="ARBA" id="ARBA00022691"/>
    </source>
</evidence>
<evidence type="ECO:0000256" key="5">
    <source>
        <dbReference type="ARBA" id="ARBA00022801"/>
    </source>
</evidence>
<keyword evidence="5" id="KW-0378">Hydrolase</keyword>
<comment type="caution">
    <text evidence="10">The sequence shown here is derived from an EMBL/GenBank/DDBJ whole genome shotgun (WGS) entry which is preliminary data.</text>
</comment>
<evidence type="ECO:0000259" key="9">
    <source>
        <dbReference type="PROSITE" id="PS50123"/>
    </source>
</evidence>
<accession>A0A2T2Y8Z5</accession>
<dbReference type="OrthoDB" id="9816309at2"/>
<evidence type="ECO:0000256" key="2">
    <source>
        <dbReference type="ARBA" id="ARBA00022603"/>
    </source>
</evidence>
<dbReference type="PROSITE" id="PS50122">
    <property type="entry name" value="CHEB"/>
    <property type="match status" value="1"/>
</dbReference>
<comment type="catalytic activity">
    <reaction evidence="6">
        <text>[protein]-L-glutamate 5-O-methyl ester + H2O = L-glutamyl-[protein] + methanol + H(+)</text>
        <dbReference type="Rhea" id="RHEA:23236"/>
        <dbReference type="Rhea" id="RHEA-COMP:10208"/>
        <dbReference type="Rhea" id="RHEA-COMP:10311"/>
        <dbReference type="ChEBI" id="CHEBI:15377"/>
        <dbReference type="ChEBI" id="CHEBI:15378"/>
        <dbReference type="ChEBI" id="CHEBI:17790"/>
        <dbReference type="ChEBI" id="CHEBI:29973"/>
        <dbReference type="ChEBI" id="CHEBI:82795"/>
        <dbReference type="EC" id="3.1.1.61"/>
    </reaction>
</comment>
<dbReference type="Pfam" id="PF01739">
    <property type="entry name" value="CheR"/>
    <property type="match status" value="1"/>
</dbReference>
<evidence type="ECO:0000256" key="7">
    <source>
        <dbReference type="PROSITE-ProRule" id="PRU00050"/>
    </source>
</evidence>
<evidence type="ECO:0000256" key="3">
    <source>
        <dbReference type="ARBA" id="ARBA00022679"/>
    </source>
</evidence>
<dbReference type="CDD" id="cd16434">
    <property type="entry name" value="CheB-CheR_fusion"/>
    <property type="match status" value="1"/>
</dbReference>
<dbReference type="InterPro" id="IPR022641">
    <property type="entry name" value="CheR_N"/>
</dbReference>
<evidence type="ECO:0000256" key="6">
    <source>
        <dbReference type="ARBA" id="ARBA00048267"/>
    </source>
</evidence>
<dbReference type="InterPro" id="IPR000780">
    <property type="entry name" value="CheR_MeTrfase"/>
</dbReference>
<comment type="catalytic activity">
    <reaction evidence="1">
        <text>L-glutamyl-[protein] + S-adenosyl-L-methionine = [protein]-L-glutamate 5-O-methyl ester + S-adenosyl-L-homocysteine</text>
        <dbReference type="Rhea" id="RHEA:24452"/>
        <dbReference type="Rhea" id="RHEA-COMP:10208"/>
        <dbReference type="Rhea" id="RHEA-COMP:10311"/>
        <dbReference type="ChEBI" id="CHEBI:29973"/>
        <dbReference type="ChEBI" id="CHEBI:57856"/>
        <dbReference type="ChEBI" id="CHEBI:59789"/>
        <dbReference type="ChEBI" id="CHEBI:82795"/>
        <dbReference type="EC" id="2.1.1.80"/>
    </reaction>
</comment>
<dbReference type="SUPFAM" id="SSF53335">
    <property type="entry name" value="S-adenosyl-L-methionine-dependent methyltransferases"/>
    <property type="match status" value="1"/>
</dbReference>
<proteinExistence type="predicted"/>
<dbReference type="Gene3D" id="1.10.155.10">
    <property type="entry name" value="Chemotaxis receptor methyltransferase CheR, N-terminal domain"/>
    <property type="match status" value="1"/>
</dbReference>
<gene>
    <name evidence="10" type="ORF">AHMF7605_29195</name>
</gene>
<dbReference type="AlphaFoldDB" id="A0A2T2Y8Z5"/>
<dbReference type="GO" id="GO:0008984">
    <property type="term" value="F:protein-glutamate methylesterase activity"/>
    <property type="evidence" value="ECO:0007669"/>
    <property type="project" value="UniProtKB-EC"/>
</dbReference>
<dbReference type="GO" id="GO:0000156">
    <property type="term" value="F:phosphorelay response regulator activity"/>
    <property type="evidence" value="ECO:0007669"/>
    <property type="project" value="InterPro"/>
</dbReference>
<evidence type="ECO:0000313" key="10">
    <source>
        <dbReference type="EMBL" id="PSR51984.1"/>
    </source>
</evidence>
<dbReference type="Gene3D" id="3.40.50.150">
    <property type="entry name" value="Vaccinia Virus protein VP39"/>
    <property type="match status" value="1"/>
</dbReference>
<dbReference type="InterPro" id="IPR036804">
    <property type="entry name" value="CheR_N_sf"/>
</dbReference>
<dbReference type="GO" id="GO:0005737">
    <property type="term" value="C:cytoplasm"/>
    <property type="evidence" value="ECO:0007669"/>
    <property type="project" value="InterPro"/>
</dbReference>
<dbReference type="Proteomes" id="UP000240357">
    <property type="component" value="Unassembled WGS sequence"/>
</dbReference>
<dbReference type="Pfam" id="PF03705">
    <property type="entry name" value="CheR_N"/>
    <property type="match status" value="1"/>
</dbReference>
<evidence type="ECO:0000259" key="8">
    <source>
        <dbReference type="PROSITE" id="PS50122"/>
    </source>
</evidence>
<dbReference type="Gene3D" id="3.40.50.180">
    <property type="entry name" value="Methylesterase CheB, C-terminal domain"/>
    <property type="match status" value="1"/>
</dbReference>
<dbReference type="SUPFAM" id="SSF52738">
    <property type="entry name" value="Methylesterase CheB, C-terminal domain"/>
    <property type="match status" value="1"/>
</dbReference>